<evidence type="ECO:0000259" key="8">
    <source>
        <dbReference type="Pfam" id="PF18332"/>
    </source>
</evidence>
<feature type="domain" description="Exoribonuclease Xrn1 D2/D3" evidence="9">
    <location>
        <begin position="854"/>
        <end position="1060"/>
    </location>
</feature>
<dbReference type="Pfam" id="PF18332">
    <property type="entry name" value="XRN1_D1"/>
    <property type="match status" value="2"/>
</dbReference>
<evidence type="ECO:0000256" key="2">
    <source>
        <dbReference type="ARBA" id="ARBA00022801"/>
    </source>
</evidence>
<comment type="similarity">
    <text evidence="4">Belongs to the 5'-3' exonuclease family.</text>
</comment>
<evidence type="ECO:0000259" key="5">
    <source>
        <dbReference type="Pfam" id="PF03159"/>
    </source>
</evidence>
<keyword evidence="11" id="KW-1185">Reference proteome</keyword>
<feature type="domain" description="Xrn1 N-terminal" evidence="5">
    <location>
        <begin position="1"/>
        <end position="225"/>
    </location>
</feature>
<dbReference type="InterPro" id="IPR047008">
    <property type="entry name" value="XRN1_SH3_sf"/>
</dbReference>
<dbReference type="EMBL" id="AP028919">
    <property type="protein sequence ID" value="BES99849.1"/>
    <property type="molecule type" value="Genomic_DNA"/>
</dbReference>
<evidence type="ECO:0000259" key="9">
    <source>
        <dbReference type="Pfam" id="PF18334"/>
    </source>
</evidence>
<reference evidence="10 11" key="1">
    <citation type="submission" date="2023-09" db="EMBL/GenBank/DDBJ databases">
        <title>Nesidiocoris tenuis whole genome shotgun sequence.</title>
        <authorList>
            <person name="Shibata T."/>
            <person name="Shimoda M."/>
            <person name="Kobayashi T."/>
            <person name="Uehara T."/>
        </authorList>
    </citation>
    <scope>NUCLEOTIDE SEQUENCE [LARGE SCALE GENOMIC DNA]</scope>
    <source>
        <strain evidence="10 11">Japan</strain>
    </source>
</reference>
<dbReference type="Gene3D" id="2.170.260.40">
    <property type="match status" value="1"/>
</dbReference>
<keyword evidence="1" id="KW-0540">Nuclease</keyword>
<protein>
    <submittedName>
        <fullName evidence="10">5-3 exoribonuclease</fullName>
    </submittedName>
</protein>
<feature type="domain" description="Xrn1 helical" evidence="6">
    <location>
        <begin position="270"/>
        <end position="580"/>
    </location>
</feature>
<feature type="domain" description="5'-3' exoribonuclease 1 SH3-like" evidence="7">
    <location>
        <begin position="1100"/>
        <end position="1126"/>
    </location>
</feature>
<dbReference type="InterPro" id="IPR047007">
    <property type="entry name" value="XRN1_D1_sf"/>
</dbReference>
<dbReference type="Pfam" id="PF03159">
    <property type="entry name" value="XRN_N"/>
    <property type="match status" value="1"/>
</dbReference>
<dbReference type="Gene3D" id="1.25.40.1050">
    <property type="match status" value="1"/>
</dbReference>
<evidence type="ECO:0000256" key="1">
    <source>
        <dbReference type="ARBA" id="ARBA00022722"/>
    </source>
</evidence>
<dbReference type="InterPro" id="IPR041412">
    <property type="entry name" value="Xrn1_helical"/>
</dbReference>
<dbReference type="CDD" id="cd18673">
    <property type="entry name" value="PIN_XRN1-2-like"/>
    <property type="match status" value="1"/>
</dbReference>
<evidence type="ECO:0000259" key="7">
    <source>
        <dbReference type="Pfam" id="PF18129"/>
    </source>
</evidence>
<dbReference type="InterPro" id="IPR027073">
    <property type="entry name" value="5_3_exoribonuclease"/>
</dbReference>
<evidence type="ECO:0000313" key="11">
    <source>
        <dbReference type="Proteomes" id="UP001307889"/>
    </source>
</evidence>
<dbReference type="Pfam" id="PF18334">
    <property type="entry name" value="XRN1_D2_D3"/>
    <property type="match status" value="1"/>
</dbReference>
<dbReference type="Pfam" id="PF17846">
    <property type="entry name" value="XRN_M"/>
    <property type="match status" value="1"/>
</dbReference>
<dbReference type="PANTHER" id="PTHR12341">
    <property type="entry name" value="5'-&gt;3' EXORIBONUCLEASE"/>
    <property type="match status" value="1"/>
</dbReference>
<proteinExistence type="inferred from homology"/>
<sequence>MGVPKFFRYMSERYPCINETLKEYQLPAFDNLYLDMNGIIHVCSHDDSLSYDTSEEVIFKDIFRYVELMFRLIQPKKIFMMAVDGVAPRAKMNQQRGRRFRTAKDAEEAEQKLLKAGQKVPEGSRFDSNCITPGTEFMARLHEQFKYFIAYKISTDKLWQKPKIVYSGHNVPGEGEHKIMDYIRYLRSQPGWDPNTRHCLHGLDADLIMLGLCTHEPHFSLLREEVKFTKVQKRPKNPEEIKFFLLHLSLLRDYLDCEFQALKNTLPFPYDLEKIIDDWVLMGFLVGNDFIPQLPNLHIGNNALHFLYQSYIEILPKLGGYINEEGTLNLARFEKYLESLADYDLENYKEVAMDLKYFESKTGRKKFSNTHGIVEASNGNAELLKMLQETDDLLGGSDNENSDDDEDAAMAAEFCEYKVDYYKNKLEYEDVTKDVMMSQAEGYIRAIVWNLQYYYNGCQSWSWYFPHHYSPYMSDLKGFKDWRFDFPDDKPFLPFQQLLAVLPAASRNILPKAFQDLMTSPDSSIIDYYPTDFETDLNGKRQAWEGIVLIPFIKEDKLLKAMEPCLNQLTDEEQLRNTHGPLFIFEYTPEDMGKYKPPNYFPVLEHNYSTFKEVWSDELAIPKNKIVKGLVPGAGEAQAYGFPTLKHISFKAVLRESKVRVFEQPSRGKNMILYVLDRDGRNATLEEQAKPKEDNSKTAAVDVRQTTTEVRKVDPDLLNELADQLLGKEIHVSWPHLLRARVCAVASQTEKHVLRGNKRSHEQMSKQDSYQWGLESAEIHLTYRGRLGIELGTIEILIYAYIVEGVKYIFDSAGNGTLNFLWAKKAKPFAYQAIVSNINMINTPLDSASLSVKLEQVFHPGDKVFMLTGNHYGSMAEVKGCKLDRITVHIPPPRAEPDFSHIEFEDTNTIKYYVGHQAAQRLGISPHFLSRITGTIYIQSSHTDSDKANIGLNLKFSKSSTEVVGYTRRVGERMWMYTDKCIDLINDYINNFPNMFDKLSVSCSDDVFFKDDIFPDGDGDEQVRKVTDWLRKQDFKSAEMRSCGSTILSEECIKQMERVLLTSDRGNATDNEGLTFDVKPKHLHLPVAQLNMVIPDPSATHEILDRIVNVRDSHSVPLGARGTIIACLKIELGPCYATVANLGGIVTASTTIASLLIRSLKYLWPPALAIGKRLTYFLPDFLFP</sequence>
<evidence type="ECO:0000256" key="3">
    <source>
        <dbReference type="ARBA" id="ARBA00022839"/>
    </source>
</evidence>
<accession>A0ABN7B625</accession>
<evidence type="ECO:0000259" key="6">
    <source>
        <dbReference type="Pfam" id="PF17846"/>
    </source>
</evidence>
<dbReference type="InterPro" id="IPR040992">
    <property type="entry name" value="XRN1_D1"/>
</dbReference>
<dbReference type="InterPro" id="IPR041385">
    <property type="entry name" value="SH3_12"/>
</dbReference>
<dbReference type="Proteomes" id="UP001307889">
    <property type="component" value="Chromosome 11"/>
</dbReference>
<dbReference type="Gene3D" id="2.30.30.750">
    <property type="match status" value="1"/>
</dbReference>
<feature type="domain" description="5'-3' exoribonuclease 1 D1" evidence="8">
    <location>
        <begin position="717"/>
        <end position="839"/>
    </location>
</feature>
<name>A0ABN7B625_9HEMI</name>
<dbReference type="Pfam" id="PF18129">
    <property type="entry name" value="SH3_12"/>
    <property type="match status" value="1"/>
</dbReference>
<dbReference type="Gene3D" id="3.40.50.12390">
    <property type="match status" value="2"/>
</dbReference>
<dbReference type="InterPro" id="IPR041106">
    <property type="entry name" value="XRN1_D2_D3"/>
</dbReference>
<evidence type="ECO:0000313" key="10">
    <source>
        <dbReference type="EMBL" id="BES99849.1"/>
    </source>
</evidence>
<feature type="domain" description="5'-3' exoribonuclease 1 D1" evidence="8">
    <location>
        <begin position="629"/>
        <end position="690"/>
    </location>
</feature>
<dbReference type="PANTHER" id="PTHR12341:SF7">
    <property type="entry name" value="5'-3' EXORIBONUCLEASE 1"/>
    <property type="match status" value="1"/>
</dbReference>
<keyword evidence="3" id="KW-0269">Exonuclease</keyword>
<dbReference type="PIRSF" id="PIRSF006743">
    <property type="entry name" value="Exonuclease_Xnr1"/>
    <property type="match status" value="1"/>
</dbReference>
<dbReference type="InterPro" id="IPR016494">
    <property type="entry name" value="5_3_exoribonuclease_1"/>
</dbReference>
<organism evidence="10 11">
    <name type="scientific">Nesidiocoris tenuis</name>
    <dbReference type="NCBI Taxonomy" id="355587"/>
    <lineage>
        <taxon>Eukaryota</taxon>
        <taxon>Metazoa</taxon>
        <taxon>Ecdysozoa</taxon>
        <taxon>Arthropoda</taxon>
        <taxon>Hexapoda</taxon>
        <taxon>Insecta</taxon>
        <taxon>Pterygota</taxon>
        <taxon>Neoptera</taxon>
        <taxon>Paraneoptera</taxon>
        <taxon>Hemiptera</taxon>
        <taxon>Heteroptera</taxon>
        <taxon>Panheteroptera</taxon>
        <taxon>Cimicomorpha</taxon>
        <taxon>Miridae</taxon>
        <taxon>Dicyphina</taxon>
        <taxon>Nesidiocoris</taxon>
    </lineage>
</organism>
<evidence type="ECO:0000256" key="4">
    <source>
        <dbReference type="ARBA" id="ARBA00038299"/>
    </source>
</evidence>
<gene>
    <name evidence="10" type="ORF">NTJ_12666</name>
</gene>
<keyword evidence="2" id="KW-0378">Hydrolase</keyword>
<dbReference type="InterPro" id="IPR004859">
    <property type="entry name" value="Xrn1_N"/>
</dbReference>